<keyword evidence="10" id="KW-1185">Reference proteome</keyword>
<dbReference type="OrthoDB" id="10029320at2759"/>
<protein>
    <recommendedName>
        <fullName evidence="11">Cytochrome P450</fullName>
    </recommendedName>
</protein>
<evidence type="ECO:0000256" key="8">
    <source>
        <dbReference type="PIRSR" id="PIRSR602401-1"/>
    </source>
</evidence>
<dbReference type="PRINTS" id="PR00385">
    <property type="entry name" value="P450"/>
</dbReference>
<evidence type="ECO:0000256" key="2">
    <source>
        <dbReference type="ARBA" id="ARBA00005179"/>
    </source>
</evidence>
<keyword evidence="3 8" id="KW-0349">Heme</keyword>
<comment type="cofactor">
    <cofactor evidence="1 8">
        <name>heme</name>
        <dbReference type="ChEBI" id="CHEBI:30413"/>
    </cofactor>
</comment>
<evidence type="ECO:0008006" key="11">
    <source>
        <dbReference type="Google" id="ProtNLM"/>
    </source>
</evidence>
<evidence type="ECO:0000256" key="1">
    <source>
        <dbReference type="ARBA" id="ARBA00001971"/>
    </source>
</evidence>
<dbReference type="GO" id="GO:0016705">
    <property type="term" value="F:oxidoreductase activity, acting on paired donors, with incorporation or reduction of molecular oxygen"/>
    <property type="evidence" value="ECO:0007669"/>
    <property type="project" value="InterPro"/>
</dbReference>
<evidence type="ECO:0000313" key="10">
    <source>
        <dbReference type="Proteomes" id="UP001140560"/>
    </source>
</evidence>
<comment type="pathway">
    <text evidence="2">Secondary metabolite biosynthesis.</text>
</comment>
<dbReference type="GO" id="GO:0005506">
    <property type="term" value="F:iron ion binding"/>
    <property type="evidence" value="ECO:0007669"/>
    <property type="project" value="InterPro"/>
</dbReference>
<dbReference type="InterPro" id="IPR001128">
    <property type="entry name" value="Cyt_P450"/>
</dbReference>
<organism evidence="9 10">
    <name type="scientific">Neocucurbitaria cava</name>
    <dbReference type="NCBI Taxonomy" id="798079"/>
    <lineage>
        <taxon>Eukaryota</taxon>
        <taxon>Fungi</taxon>
        <taxon>Dikarya</taxon>
        <taxon>Ascomycota</taxon>
        <taxon>Pezizomycotina</taxon>
        <taxon>Dothideomycetes</taxon>
        <taxon>Pleosporomycetidae</taxon>
        <taxon>Pleosporales</taxon>
        <taxon>Pleosporineae</taxon>
        <taxon>Cucurbitariaceae</taxon>
        <taxon>Neocucurbitaria</taxon>
    </lineage>
</organism>
<evidence type="ECO:0000256" key="4">
    <source>
        <dbReference type="ARBA" id="ARBA00022723"/>
    </source>
</evidence>
<dbReference type="PANTHER" id="PTHR24305:SF107">
    <property type="entry name" value="P450, PUTATIVE (EUROFUNG)-RELATED"/>
    <property type="match status" value="1"/>
</dbReference>
<dbReference type="InterPro" id="IPR002401">
    <property type="entry name" value="Cyt_P450_E_grp-I"/>
</dbReference>
<dbReference type="GO" id="GO:0020037">
    <property type="term" value="F:heme binding"/>
    <property type="evidence" value="ECO:0007669"/>
    <property type="project" value="InterPro"/>
</dbReference>
<dbReference type="GO" id="GO:0004497">
    <property type="term" value="F:monooxygenase activity"/>
    <property type="evidence" value="ECO:0007669"/>
    <property type="project" value="UniProtKB-KW"/>
</dbReference>
<keyword evidence="6 8" id="KW-0408">Iron</keyword>
<evidence type="ECO:0000313" key="9">
    <source>
        <dbReference type="EMBL" id="KAJ4363901.1"/>
    </source>
</evidence>
<dbReference type="Gene3D" id="1.10.630.10">
    <property type="entry name" value="Cytochrome P450"/>
    <property type="match status" value="1"/>
</dbReference>
<proteinExistence type="predicted"/>
<dbReference type="PANTHER" id="PTHR24305">
    <property type="entry name" value="CYTOCHROME P450"/>
    <property type="match status" value="1"/>
</dbReference>
<comment type="caution">
    <text evidence="9">The sequence shown here is derived from an EMBL/GenBank/DDBJ whole genome shotgun (WGS) entry which is preliminary data.</text>
</comment>
<dbReference type="PRINTS" id="PR00463">
    <property type="entry name" value="EP450I"/>
</dbReference>
<gene>
    <name evidence="9" type="ORF">N0V83_009353</name>
</gene>
<sequence>MPVGWSWWFGHIRVLQQKLQKLPPDANVYMAMHDMVEDHADTEVFLTDFWPMFQPVLMISGPEIAYQASIKYDLPKPRDQEKSFQPIIGGPSLITMNNEQWKFWRSLLNPGFSASHMLSLVPSIVDAVDIFCDLLEEKAGKEVFLLDDMAARLAMDVITRTTLDTDLGNKRKVHKFAHALNTILNWHSFWDPRVLLNPLRIPIQWYYGRVMSSFILEELQMRFKEMKKEFATTNNHVGSGKKANSVIALALEEYMIRKQEHDKTAVQSLELDDAFTRIAANQIRLFIFAGNDTTATAIVYAYHMLSQHPSTMTKLRSEHDTIFGPGRNAGLLLCQQPALLNQCRYTLAVIKETLRLYPPASSLRDGLPGVSLVDRKGTSIPTEHLNATIMHRYVHVNPRIWTRPLEFLPDRWLVDANHELHPPAGAFRPFEQGSRNCIGQTLVLNEIRVVLIMTARRFHIQPAYEEWDAVKKAGEGVYTRMMRSLGLKKEECKEVLGERAYQTSRSGAHPAEGYPCRVSLFNS</sequence>
<evidence type="ECO:0000256" key="7">
    <source>
        <dbReference type="ARBA" id="ARBA00023033"/>
    </source>
</evidence>
<name>A0A9W9CI75_9PLEO</name>
<dbReference type="Proteomes" id="UP001140560">
    <property type="component" value="Unassembled WGS sequence"/>
</dbReference>
<dbReference type="InterPro" id="IPR036396">
    <property type="entry name" value="Cyt_P450_sf"/>
</dbReference>
<evidence type="ECO:0000256" key="5">
    <source>
        <dbReference type="ARBA" id="ARBA00023002"/>
    </source>
</evidence>
<dbReference type="SUPFAM" id="SSF48264">
    <property type="entry name" value="Cytochrome P450"/>
    <property type="match status" value="1"/>
</dbReference>
<evidence type="ECO:0000256" key="3">
    <source>
        <dbReference type="ARBA" id="ARBA00022617"/>
    </source>
</evidence>
<dbReference type="Pfam" id="PF00067">
    <property type="entry name" value="p450"/>
    <property type="match status" value="1"/>
</dbReference>
<dbReference type="AlphaFoldDB" id="A0A9W9CI75"/>
<keyword evidence="5" id="KW-0560">Oxidoreductase</keyword>
<dbReference type="CDD" id="cd11051">
    <property type="entry name" value="CYP59-like"/>
    <property type="match status" value="1"/>
</dbReference>
<keyword evidence="4 8" id="KW-0479">Metal-binding</keyword>
<accession>A0A9W9CI75</accession>
<dbReference type="EMBL" id="JAPEUY010000018">
    <property type="protein sequence ID" value="KAJ4363901.1"/>
    <property type="molecule type" value="Genomic_DNA"/>
</dbReference>
<dbReference type="InterPro" id="IPR050121">
    <property type="entry name" value="Cytochrome_P450_monoxygenase"/>
</dbReference>
<keyword evidence="7" id="KW-0503">Monooxygenase</keyword>
<reference evidence="9" key="1">
    <citation type="submission" date="2022-10" db="EMBL/GenBank/DDBJ databases">
        <title>Tapping the CABI collections for fungal endophytes: first genome assemblies for Collariella, Neodidymelliopsis, Ascochyta clinopodiicola, Didymella pomorum, Didymosphaeria variabile, Neocosmospora piperis and Neocucurbitaria cava.</title>
        <authorList>
            <person name="Hill R."/>
        </authorList>
    </citation>
    <scope>NUCLEOTIDE SEQUENCE</scope>
    <source>
        <strain evidence="9">IMI 356814</strain>
    </source>
</reference>
<evidence type="ECO:0000256" key="6">
    <source>
        <dbReference type="ARBA" id="ARBA00023004"/>
    </source>
</evidence>
<feature type="binding site" description="axial binding residue" evidence="8">
    <location>
        <position position="437"/>
    </location>
    <ligand>
        <name>heme</name>
        <dbReference type="ChEBI" id="CHEBI:30413"/>
    </ligand>
    <ligandPart>
        <name>Fe</name>
        <dbReference type="ChEBI" id="CHEBI:18248"/>
    </ligandPart>
</feature>